<accession>A0ABW6BES5</accession>
<evidence type="ECO:0000256" key="1">
    <source>
        <dbReference type="SAM" id="SignalP"/>
    </source>
</evidence>
<evidence type="ECO:0000313" key="2">
    <source>
        <dbReference type="EMBL" id="MFD2966554.1"/>
    </source>
</evidence>
<keyword evidence="3" id="KW-1185">Reference proteome</keyword>
<dbReference type="Proteomes" id="UP001597525">
    <property type="component" value="Unassembled WGS sequence"/>
</dbReference>
<organism evidence="2 3">
    <name type="scientific">Sphingobacterium bambusae</name>
    <dbReference type="NCBI Taxonomy" id="662858"/>
    <lineage>
        <taxon>Bacteria</taxon>
        <taxon>Pseudomonadati</taxon>
        <taxon>Bacteroidota</taxon>
        <taxon>Sphingobacteriia</taxon>
        <taxon>Sphingobacteriales</taxon>
        <taxon>Sphingobacteriaceae</taxon>
        <taxon>Sphingobacterium</taxon>
    </lineage>
</organism>
<name>A0ABW6BES5_9SPHI</name>
<protein>
    <submittedName>
        <fullName evidence="2">Uncharacterized protein</fullName>
    </submittedName>
</protein>
<evidence type="ECO:0000313" key="3">
    <source>
        <dbReference type="Proteomes" id="UP001597525"/>
    </source>
</evidence>
<gene>
    <name evidence="2" type="ORF">ACFS7Y_04105</name>
</gene>
<feature type="chain" id="PRO_5047148775" evidence="1">
    <location>
        <begin position="24"/>
        <end position="421"/>
    </location>
</feature>
<keyword evidence="1" id="KW-0732">Signal</keyword>
<dbReference type="PROSITE" id="PS51257">
    <property type="entry name" value="PROKAR_LIPOPROTEIN"/>
    <property type="match status" value="1"/>
</dbReference>
<dbReference type="RefSeq" id="WP_320184338.1">
    <property type="nucleotide sequence ID" value="NZ_CP138332.1"/>
</dbReference>
<comment type="caution">
    <text evidence="2">The sequence shown here is derived from an EMBL/GenBank/DDBJ whole genome shotgun (WGS) entry which is preliminary data.</text>
</comment>
<reference evidence="3" key="1">
    <citation type="journal article" date="2019" name="Int. J. Syst. Evol. Microbiol.">
        <title>The Global Catalogue of Microorganisms (GCM) 10K type strain sequencing project: providing services to taxonomists for standard genome sequencing and annotation.</title>
        <authorList>
            <consortium name="The Broad Institute Genomics Platform"/>
            <consortium name="The Broad Institute Genome Sequencing Center for Infectious Disease"/>
            <person name="Wu L."/>
            <person name="Ma J."/>
        </authorList>
    </citation>
    <scope>NUCLEOTIDE SEQUENCE [LARGE SCALE GENOMIC DNA]</scope>
    <source>
        <strain evidence="3">KCTC 22814</strain>
    </source>
</reference>
<dbReference type="EMBL" id="JBHUPB010000003">
    <property type="protein sequence ID" value="MFD2966554.1"/>
    <property type="molecule type" value="Genomic_DNA"/>
</dbReference>
<feature type="signal peptide" evidence="1">
    <location>
        <begin position="1"/>
        <end position="23"/>
    </location>
</feature>
<sequence>MKKTQVWMLILFAAAALCSCQSAGSSSKADEGKSIPSSESASDTLDTTVQFVETTLRAQLLKTYGAANEVTDIAYFDYDRNDLDASVLILQDSLLKAGYKADKERFEQRVNDIFDGLVRVDDFLYFNNFNGQCATPKNIRYADRDGFKTNYYFSLDKQLFIGQYAIPELIDYKAVYPAIAQVEETIATQKQSDLAADGIIYITRWKDVHDLEQAQKFNLQLLVNRNLYLFNDDKSKLPWLLKHDAAFMESLVLTFGWTADEQLLKWVMDNNKFDKRHPLAFGKMFYHKRCDGRLKLQANTFRYLQKTLSPTNQSILNDIKLFVRYFANFDEQIEELSDQERLAILSNLVYFAEQYKYEKGFENRRIMAWMYLTNGTGKNNTLLKENNYFNLPKFRQWWEKQYSDGDYAIVTEIDAGARADY</sequence>
<proteinExistence type="predicted"/>